<dbReference type="EMBL" id="FXZG01000023">
    <property type="protein sequence ID" value="SMX98468.1"/>
    <property type="molecule type" value="Genomic_DNA"/>
</dbReference>
<reference evidence="13 15" key="4">
    <citation type="submission" date="2017-03" db="EMBL/GenBank/DDBJ databases">
        <authorList>
            <person name="Monnet C."/>
        </authorList>
    </citation>
    <scope>NUCLEOTIDE SEQUENCE [LARGE SCALE GENOMIC DNA]</scope>
    <source>
        <strain evidence="15">ATCC 9175</strain>
        <strain evidence="13">CNRZ 920</strain>
    </source>
</reference>
<dbReference type="EMBL" id="CP025330">
    <property type="protein sequence ID" value="AZT92891.1"/>
    <property type="molecule type" value="Genomic_DNA"/>
</dbReference>
<proteinExistence type="inferred from homology"/>
<dbReference type="Pfam" id="PF02617">
    <property type="entry name" value="ClpS"/>
    <property type="match status" value="1"/>
</dbReference>
<comment type="function">
    <text evidence="1">Involved in the modulation of the specificity of the ClpAP-mediated ATP-dependent protein degradation.</text>
</comment>
<protein>
    <recommendedName>
        <fullName evidence="1">ATP-dependent Clp protease adapter protein ClpS</fullName>
    </recommendedName>
</protein>
<reference evidence="7 14" key="5">
    <citation type="submission" date="2017-03" db="EMBL/GenBank/DDBJ databases">
        <authorList>
            <person name="Afonso C.L."/>
            <person name="Miller P.J."/>
            <person name="Scott M.A."/>
            <person name="Spackman E."/>
            <person name="Goraichik I."/>
            <person name="Dimitrov K.M."/>
            <person name="Suarez D.L."/>
            <person name="Swayne D.E."/>
        </authorList>
    </citation>
    <scope>NUCLEOTIDE SEQUENCE [LARGE SCALE GENOMIC DNA]</scope>
    <source>
        <strain evidence="8">8</strain>
        <strain evidence="14">8(6)</strain>
        <strain evidence="7">ATCC 9175</strain>
        <strain evidence="9">CNRZ 920</strain>
    </source>
</reference>
<evidence type="ECO:0000313" key="10">
    <source>
        <dbReference type="Proteomes" id="UP000094793"/>
    </source>
</evidence>
<keyword evidence="3" id="KW-0645">Protease</keyword>
<dbReference type="PANTHER" id="PTHR33473:SF19">
    <property type="entry name" value="ATP-DEPENDENT CLP PROTEASE ADAPTER PROTEIN CLPS"/>
    <property type="match status" value="1"/>
</dbReference>
<dbReference type="Proteomes" id="UP000234525">
    <property type="component" value="Unassembled WGS sequence"/>
</dbReference>
<dbReference type="NCBIfam" id="NF000668">
    <property type="entry name" value="PRK00033.1-1"/>
    <property type="match status" value="1"/>
</dbReference>
<dbReference type="AlphaFoldDB" id="A0A1D7W234"/>
<evidence type="ECO:0000259" key="2">
    <source>
        <dbReference type="Pfam" id="PF02617"/>
    </source>
</evidence>
<reference evidence="10" key="2">
    <citation type="submission" date="2016-09" db="EMBL/GenBank/DDBJ databases">
        <title>Complete Genome Sequence of Brevibacterium linens SMQ-1335.</title>
        <authorList>
            <person name="de Melo A.G."/>
            <person name="Labrie S.J."/>
            <person name="Dumaresq J."/>
            <person name="Roberts R.J."/>
            <person name="Tremblay D.M."/>
            <person name="Moineau S."/>
        </authorList>
    </citation>
    <scope>NUCLEOTIDE SEQUENCE [LARGE SCALE GENOMIC DNA]</scope>
    <source>
        <strain evidence="10">SMQ-1335</strain>
    </source>
</reference>
<dbReference type="GO" id="GO:0030163">
    <property type="term" value="P:protein catabolic process"/>
    <property type="evidence" value="ECO:0007669"/>
    <property type="project" value="InterPro"/>
</dbReference>
<reference evidence="3" key="1">
    <citation type="submission" date="2016-09" db="EMBL/GenBank/DDBJ databases">
        <title>Complete Genome Sequence of Brevibacterium aurantiacum SMQ-1335.</title>
        <authorList>
            <person name="de Melo A.G."/>
            <person name="Labrie S.J."/>
            <person name="Dumaresq J."/>
            <person name="Roberts R.J."/>
            <person name="Tremblay D.M."/>
            <person name="Moineau S."/>
        </authorList>
    </citation>
    <scope>NUCLEOTIDE SEQUENCE</scope>
    <source>
        <strain evidence="3">SMQ-1335</strain>
    </source>
</reference>
<dbReference type="KEGG" id="blin:BLSMQ_1284"/>
<evidence type="ECO:0000313" key="11">
    <source>
        <dbReference type="Proteomes" id="UP000217564"/>
    </source>
</evidence>
<dbReference type="EMBL" id="NRGQ01000003">
    <property type="protein sequence ID" value="PCC44610.1"/>
    <property type="molecule type" value="Genomic_DNA"/>
</dbReference>
<comment type="similarity">
    <text evidence="1">Belongs to the ClpS family.</text>
</comment>
<evidence type="ECO:0000313" key="15">
    <source>
        <dbReference type="Proteomes" id="UP000234525"/>
    </source>
</evidence>
<dbReference type="EMBL" id="FXZB01000008">
    <property type="protein sequence ID" value="SMX76064.1"/>
    <property type="molecule type" value="Genomic_DNA"/>
</dbReference>
<accession>A0A1D7W234</accession>
<reference evidence="4 16" key="7">
    <citation type="submission" date="2019-01" db="EMBL/GenBank/DDBJ databases">
        <title>Comparative genomic analysis of Brevibacterium aurantiacum sheds light on its evolution and its adaptation to smear-ripened cheeses.</title>
        <authorList>
            <person name="Moineau S."/>
        </authorList>
    </citation>
    <scope>NUCLEOTIDE SEQUENCE [LARGE SCALE GENOMIC DNA]</scope>
    <source>
        <strain evidence="4 16">SMQ-1417</strain>
    </source>
</reference>
<evidence type="ECO:0000313" key="8">
    <source>
        <dbReference type="EMBL" id="SMX80619.1"/>
    </source>
</evidence>
<organism evidence="3 10">
    <name type="scientific">Brevibacterium aurantiacum</name>
    <dbReference type="NCBI Taxonomy" id="273384"/>
    <lineage>
        <taxon>Bacteria</taxon>
        <taxon>Bacillati</taxon>
        <taxon>Actinomycetota</taxon>
        <taxon>Actinomycetes</taxon>
        <taxon>Micrococcales</taxon>
        <taxon>Brevibacteriaceae</taxon>
        <taxon>Brevibacterium</taxon>
    </lineage>
</organism>
<evidence type="ECO:0000313" key="4">
    <source>
        <dbReference type="EMBL" id="AZT92891.1"/>
    </source>
</evidence>
<dbReference type="Proteomes" id="UP000218620">
    <property type="component" value="Unassembled WGS sequence"/>
</dbReference>
<evidence type="ECO:0000313" key="6">
    <source>
        <dbReference type="EMBL" id="PCC47998.1"/>
    </source>
</evidence>
<evidence type="ECO:0000313" key="9">
    <source>
        <dbReference type="EMBL" id="SMX98468.1"/>
    </source>
</evidence>
<dbReference type="Proteomes" id="UP000094793">
    <property type="component" value="Chromosome"/>
</dbReference>
<dbReference type="Proteomes" id="UP000234300">
    <property type="component" value="Unassembled WGS sequence"/>
</dbReference>
<dbReference type="PANTHER" id="PTHR33473">
    <property type="entry name" value="ATP-DEPENDENT CLP PROTEASE ADAPTER PROTEIN CLPS1, CHLOROPLASTIC"/>
    <property type="match status" value="1"/>
</dbReference>
<dbReference type="InterPro" id="IPR022935">
    <property type="entry name" value="ClpS"/>
</dbReference>
<evidence type="ECO:0000313" key="12">
    <source>
        <dbReference type="Proteomes" id="UP000218620"/>
    </source>
</evidence>
<dbReference type="HAMAP" id="MF_00302">
    <property type="entry name" value="ClpS"/>
    <property type="match status" value="1"/>
</dbReference>
<dbReference type="PATRIC" id="fig|1703.10.peg.1318"/>
<evidence type="ECO:0000256" key="1">
    <source>
        <dbReference type="HAMAP-Rule" id="MF_00302"/>
    </source>
</evidence>
<dbReference type="SUPFAM" id="SSF54736">
    <property type="entry name" value="ClpS-like"/>
    <property type="match status" value="1"/>
</dbReference>
<dbReference type="Proteomes" id="UP000217564">
    <property type="component" value="Unassembled WGS sequence"/>
</dbReference>
<dbReference type="GO" id="GO:0006508">
    <property type="term" value="P:proteolysis"/>
    <property type="evidence" value="ECO:0007669"/>
    <property type="project" value="UniProtKB-UniRule"/>
</dbReference>
<dbReference type="eggNOG" id="COG2127">
    <property type="taxonomic scope" value="Bacteria"/>
</dbReference>
<evidence type="ECO:0000313" key="14">
    <source>
        <dbReference type="Proteomes" id="UP000234300"/>
    </source>
</evidence>
<sequence>MSNPTTPVLEPEVDIRPATEQAKPWKTVVFNDPVNLMSYVSYVFQAYFGYSTEKAHSLMLEVHENGRSVVATGGREAMERDTQAMHEYGLWAACQPESGSD</sequence>
<dbReference type="GO" id="GO:0008233">
    <property type="term" value="F:peptidase activity"/>
    <property type="evidence" value="ECO:0007669"/>
    <property type="project" value="UniProtKB-KW"/>
</dbReference>
<evidence type="ECO:0000313" key="5">
    <source>
        <dbReference type="EMBL" id="PCC44610.1"/>
    </source>
</evidence>
<evidence type="ECO:0000313" key="7">
    <source>
        <dbReference type="EMBL" id="SMX76064.1"/>
    </source>
</evidence>
<dbReference type="Proteomes" id="UP000283000">
    <property type="component" value="Chromosome"/>
</dbReference>
<keyword evidence="15" id="KW-1185">Reference proteome</keyword>
<feature type="domain" description="Adaptor protein ClpS core" evidence="2">
    <location>
        <begin position="21"/>
        <end position="91"/>
    </location>
</feature>
<dbReference type="Proteomes" id="UP000234289">
    <property type="component" value="Unassembled WGS sequence"/>
</dbReference>
<reference evidence="11 12" key="3">
    <citation type="journal article" date="2017" name="Elife">
        <title>Extensive horizontal gene transfer in cheese-associated bacteria.</title>
        <authorList>
            <person name="Bonham K.S."/>
            <person name="Wolfe B.E."/>
            <person name="Dutton R.J."/>
        </authorList>
    </citation>
    <scope>NUCLEOTIDE SEQUENCE [LARGE SCALE GENOMIC DNA]</scope>
    <source>
        <strain evidence="6 11">947_7</strain>
        <strain evidence="5 12">962_8</strain>
    </source>
</reference>
<accession>A0A2A3YZ30</accession>
<dbReference type="GeneID" id="60905635"/>
<evidence type="ECO:0000313" key="3">
    <source>
        <dbReference type="EMBL" id="AOP52994.1"/>
    </source>
</evidence>
<keyword evidence="3" id="KW-0378">Hydrolase</keyword>
<comment type="subunit">
    <text evidence="1">Binds to the N-terminal domain of the chaperone ClpA.</text>
</comment>
<dbReference type="RefSeq" id="WP_069599797.1">
    <property type="nucleotide sequence ID" value="NZ_BJME01000009.1"/>
</dbReference>
<reference evidence="4 16" key="6">
    <citation type="submission" date="2017-12" db="EMBL/GenBank/DDBJ databases">
        <authorList>
            <person name="Levesque S."/>
        </authorList>
    </citation>
    <scope>NUCLEOTIDE SEQUENCE [LARGE SCALE GENOMIC DNA]</scope>
    <source>
        <strain evidence="4 16">SMQ-1417</strain>
    </source>
</reference>
<dbReference type="InterPro" id="IPR003769">
    <property type="entry name" value="ClpS_core"/>
</dbReference>
<dbReference type="InterPro" id="IPR014719">
    <property type="entry name" value="Ribosomal_bL12_C/ClpS-like"/>
</dbReference>
<dbReference type="EMBL" id="FXZI01000003">
    <property type="protein sequence ID" value="SMX80619.1"/>
    <property type="molecule type" value="Genomic_DNA"/>
</dbReference>
<dbReference type="OrthoDB" id="162238at2"/>
<accession>A0A2H1ILL9</accession>
<dbReference type="Gene3D" id="3.30.1390.10">
    <property type="match status" value="1"/>
</dbReference>
<gene>
    <name evidence="1" type="primary">clpS</name>
    <name evidence="7" type="ORF">BAUR9175_01475</name>
    <name evidence="9" type="ORF">BAUR920_03147</name>
    <name evidence="8" type="ORF">BAURA86_01104</name>
    <name evidence="3" type="ORF">BLSMQ_1284</name>
    <name evidence="6" type="ORF">CIK64_01825</name>
    <name evidence="5" type="ORF">CIK65_03265</name>
    <name evidence="4" type="ORF">CXR23_06840</name>
</gene>
<dbReference type="EMBL" id="CP017150">
    <property type="protein sequence ID" value="AOP52994.1"/>
    <property type="molecule type" value="Genomic_DNA"/>
</dbReference>
<evidence type="ECO:0000313" key="16">
    <source>
        <dbReference type="Proteomes" id="UP000283000"/>
    </source>
</evidence>
<name>A0A1D7W234_BREAU</name>
<evidence type="ECO:0000313" key="13">
    <source>
        <dbReference type="Proteomes" id="UP000234289"/>
    </source>
</evidence>
<dbReference type="EMBL" id="NRGP01000003">
    <property type="protein sequence ID" value="PCC47998.1"/>
    <property type="molecule type" value="Genomic_DNA"/>
</dbReference>